<evidence type="ECO:0000256" key="3">
    <source>
        <dbReference type="ARBA" id="ARBA00023163"/>
    </source>
</evidence>
<dbReference type="GO" id="GO:0003700">
    <property type="term" value="F:DNA-binding transcription factor activity"/>
    <property type="evidence" value="ECO:0007669"/>
    <property type="project" value="TreeGrafter"/>
</dbReference>
<reference evidence="6 7" key="1">
    <citation type="submission" date="2019-10" db="EMBL/GenBank/DDBJ databases">
        <title>Nocardia macrotermitis sp. nov. and Nocardia aurantia sp. nov., isolated from the gut of fungus growing-termite Macrotermes natalensis.</title>
        <authorList>
            <person name="Benndorf R."/>
            <person name="Schwitalla J."/>
            <person name="Martin K."/>
            <person name="De Beer W."/>
            <person name="Kaster A.-K."/>
            <person name="Vollmers J."/>
            <person name="Poulsen M."/>
            <person name="Beemelmanns C."/>
        </authorList>
    </citation>
    <scope>NUCLEOTIDE SEQUENCE [LARGE SCALE GENOMIC DNA]</scope>
    <source>
        <strain evidence="6 7">RB56</strain>
    </source>
</reference>
<dbReference type="Proteomes" id="UP000431401">
    <property type="component" value="Unassembled WGS sequence"/>
</dbReference>
<evidence type="ECO:0000256" key="4">
    <source>
        <dbReference type="PROSITE-ProRule" id="PRU00335"/>
    </source>
</evidence>
<feature type="DNA-binding region" description="H-T-H motif" evidence="4">
    <location>
        <begin position="31"/>
        <end position="50"/>
    </location>
</feature>
<dbReference type="InterPro" id="IPR001647">
    <property type="entry name" value="HTH_TetR"/>
</dbReference>
<keyword evidence="2 4" id="KW-0238">DNA-binding</keyword>
<dbReference type="AlphaFoldDB" id="A0A7K0DQP1"/>
<dbReference type="RefSeq" id="WP_319943154.1">
    <property type="nucleotide sequence ID" value="NZ_WEGI01000007.1"/>
</dbReference>
<dbReference type="InterPro" id="IPR049445">
    <property type="entry name" value="TetR_SbtR-like_C"/>
</dbReference>
<evidence type="ECO:0000256" key="1">
    <source>
        <dbReference type="ARBA" id="ARBA00023015"/>
    </source>
</evidence>
<name>A0A7K0DQP1_9NOCA</name>
<dbReference type="PANTHER" id="PTHR30055">
    <property type="entry name" value="HTH-TYPE TRANSCRIPTIONAL REGULATOR RUTR"/>
    <property type="match status" value="1"/>
</dbReference>
<dbReference type="InterPro" id="IPR050109">
    <property type="entry name" value="HTH-type_TetR-like_transc_reg"/>
</dbReference>
<dbReference type="SUPFAM" id="SSF48498">
    <property type="entry name" value="Tetracyclin repressor-like, C-terminal domain"/>
    <property type="match status" value="1"/>
</dbReference>
<accession>A0A7K0DQP1</accession>
<dbReference type="SUPFAM" id="SSF46689">
    <property type="entry name" value="Homeodomain-like"/>
    <property type="match status" value="1"/>
</dbReference>
<dbReference type="GO" id="GO:0000976">
    <property type="term" value="F:transcription cis-regulatory region binding"/>
    <property type="evidence" value="ECO:0007669"/>
    <property type="project" value="TreeGrafter"/>
</dbReference>
<dbReference type="EMBL" id="WEGI01000007">
    <property type="protein sequence ID" value="MQY28095.1"/>
    <property type="molecule type" value="Genomic_DNA"/>
</dbReference>
<dbReference type="PANTHER" id="PTHR30055:SF234">
    <property type="entry name" value="HTH-TYPE TRANSCRIPTIONAL REGULATOR BETI"/>
    <property type="match status" value="1"/>
</dbReference>
<dbReference type="Pfam" id="PF00440">
    <property type="entry name" value="TetR_N"/>
    <property type="match status" value="1"/>
</dbReference>
<keyword evidence="7" id="KW-1185">Reference proteome</keyword>
<feature type="domain" description="HTH tetR-type" evidence="5">
    <location>
        <begin position="9"/>
        <end position="68"/>
    </location>
</feature>
<evidence type="ECO:0000313" key="6">
    <source>
        <dbReference type="EMBL" id="MQY28095.1"/>
    </source>
</evidence>
<dbReference type="PROSITE" id="PS50977">
    <property type="entry name" value="HTH_TETR_2"/>
    <property type="match status" value="1"/>
</dbReference>
<protein>
    <recommendedName>
        <fullName evidence="5">HTH tetR-type domain-containing protein</fullName>
    </recommendedName>
</protein>
<evidence type="ECO:0000256" key="2">
    <source>
        <dbReference type="ARBA" id="ARBA00023125"/>
    </source>
</evidence>
<evidence type="ECO:0000259" key="5">
    <source>
        <dbReference type="PROSITE" id="PS50977"/>
    </source>
</evidence>
<dbReference type="Pfam" id="PF21597">
    <property type="entry name" value="TetR_C_43"/>
    <property type="match status" value="1"/>
</dbReference>
<evidence type="ECO:0000313" key="7">
    <source>
        <dbReference type="Proteomes" id="UP000431401"/>
    </source>
</evidence>
<keyword evidence="3" id="KW-0804">Transcription</keyword>
<dbReference type="InterPro" id="IPR036271">
    <property type="entry name" value="Tet_transcr_reg_TetR-rel_C_sf"/>
</dbReference>
<comment type="caution">
    <text evidence="6">The sequence shown here is derived from an EMBL/GenBank/DDBJ whole genome shotgun (WGS) entry which is preliminary data.</text>
</comment>
<proteinExistence type="predicted"/>
<gene>
    <name evidence="6" type="ORF">NRB56_36780</name>
</gene>
<dbReference type="InterPro" id="IPR009057">
    <property type="entry name" value="Homeodomain-like_sf"/>
</dbReference>
<organism evidence="6 7">
    <name type="scientific">Nocardia aurantia</name>
    <dbReference type="NCBI Taxonomy" id="2585199"/>
    <lineage>
        <taxon>Bacteria</taxon>
        <taxon>Bacillati</taxon>
        <taxon>Actinomycetota</taxon>
        <taxon>Actinomycetes</taxon>
        <taxon>Mycobacteriales</taxon>
        <taxon>Nocardiaceae</taxon>
        <taxon>Nocardia</taxon>
    </lineage>
</organism>
<sequence length="185" mass="19795">MTAGRADARRNREHLVETARALLTTETGKVPLETIARAAGVGIGTLYRHFPTREALVEAVYRAEVDRLCAGAAELAGTGRGDVTLRAWMNRFGDYMAAKREMAGALRALVDSGAITSSQTRQRISEAVRILLDAGAADGTLRADVPAEDVVVGLLGIFLVCGPDQREQADRMMSLLMDALTPRGA</sequence>
<keyword evidence="1" id="KW-0805">Transcription regulation</keyword>
<dbReference type="Gene3D" id="1.10.357.10">
    <property type="entry name" value="Tetracycline Repressor, domain 2"/>
    <property type="match status" value="1"/>
</dbReference>